<dbReference type="SUPFAM" id="SSF53098">
    <property type="entry name" value="Ribonuclease H-like"/>
    <property type="match status" value="1"/>
</dbReference>
<evidence type="ECO:0000313" key="2">
    <source>
        <dbReference type="Proteomes" id="UP000789901"/>
    </source>
</evidence>
<proteinExistence type="predicted"/>
<protein>
    <submittedName>
        <fullName evidence="1">23988_t:CDS:1</fullName>
    </submittedName>
</protein>
<comment type="caution">
    <text evidence="1">The sequence shown here is derived from an EMBL/GenBank/DDBJ whole genome shotgun (WGS) entry which is preliminary data.</text>
</comment>
<reference evidence="1 2" key="1">
    <citation type="submission" date="2021-06" db="EMBL/GenBank/DDBJ databases">
        <authorList>
            <person name="Kallberg Y."/>
            <person name="Tangrot J."/>
            <person name="Rosling A."/>
        </authorList>
    </citation>
    <scope>NUCLEOTIDE SEQUENCE [LARGE SCALE GENOMIC DNA]</scope>
    <source>
        <strain evidence="1 2">120-4 pot B 10/14</strain>
    </source>
</reference>
<dbReference type="InterPro" id="IPR012337">
    <property type="entry name" value="RNaseH-like_sf"/>
</dbReference>
<gene>
    <name evidence="1" type="ORF">GMARGA_LOCUS23724</name>
</gene>
<organism evidence="1 2">
    <name type="scientific">Gigaspora margarita</name>
    <dbReference type="NCBI Taxonomy" id="4874"/>
    <lineage>
        <taxon>Eukaryota</taxon>
        <taxon>Fungi</taxon>
        <taxon>Fungi incertae sedis</taxon>
        <taxon>Mucoromycota</taxon>
        <taxon>Glomeromycotina</taxon>
        <taxon>Glomeromycetes</taxon>
        <taxon>Diversisporales</taxon>
        <taxon>Gigasporaceae</taxon>
        <taxon>Gigaspora</taxon>
    </lineage>
</organism>
<dbReference type="EMBL" id="CAJVQB010024284">
    <property type="protein sequence ID" value="CAG8803802.1"/>
    <property type="molecule type" value="Genomic_DNA"/>
</dbReference>
<keyword evidence="2" id="KW-1185">Reference proteome</keyword>
<accession>A0ABN7VWJ9</accession>
<evidence type="ECO:0000313" key="1">
    <source>
        <dbReference type="EMBL" id="CAG8803802.1"/>
    </source>
</evidence>
<sequence>MKSTIQDIFIVIQKDIQTLLQKVSSKISITLDMWISCANISFLCEEINEQLCTIFEAFDITTKILCATTNRGSNSYCCLAHLLNLIVIAGLAPIKLSIEYV</sequence>
<dbReference type="Proteomes" id="UP000789901">
    <property type="component" value="Unassembled WGS sequence"/>
</dbReference>
<name>A0ABN7VWJ9_GIGMA</name>